<feature type="region of interest" description="Disordered" evidence="1">
    <location>
        <begin position="186"/>
        <end position="206"/>
    </location>
</feature>
<dbReference type="PANTHER" id="PTHR13162:SF8">
    <property type="entry name" value="CCR4-NOT TRANSCRIPTION COMPLEX SUBUNIT 1"/>
    <property type="match status" value="1"/>
</dbReference>
<dbReference type="InterPro" id="IPR032193">
    <property type="entry name" value="CNOT1_TTP_bind"/>
</dbReference>
<dbReference type="Gramene" id="RZC47673">
    <property type="protein sequence ID" value="RZC47673"/>
    <property type="gene ID" value="C5167_040672"/>
</dbReference>
<dbReference type="Proteomes" id="UP000316621">
    <property type="component" value="Chromosome 1"/>
</dbReference>
<proteinExistence type="predicted"/>
<gene>
    <name evidence="3" type="ORF">C5167_040672</name>
</gene>
<organism evidence="3 4">
    <name type="scientific">Papaver somniferum</name>
    <name type="common">Opium poppy</name>
    <dbReference type="NCBI Taxonomy" id="3469"/>
    <lineage>
        <taxon>Eukaryota</taxon>
        <taxon>Viridiplantae</taxon>
        <taxon>Streptophyta</taxon>
        <taxon>Embryophyta</taxon>
        <taxon>Tracheophyta</taxon>
        <taxon>Spermatophyta</taxon>
        <taxon>Magnoliopsida</taxon>
        <taxon>Ranunculales</taxon>
        <taxon>Papaveraceae</taxon>
        <taxon>Papaveroideae</taxon>
        <taxon>Papaver</taxon>
    </lineage>
</organism>
<dbReference type="GO" id="GO:0000288">
    <property type="term" value="P:nuclear-transcribed mRNA catabolic process, deadenylation-dependent decay"/>
    <property type="evidence" value="ECO:0007669"/>
    <property type="project" value="TreeGrafter"/>
</dbReference>
<protein>
    <recommendedName>
        <fullName evidence="2">CCR4-NOT transcription complex subunit 1 TTP binding domain-containing protein</fullName>
    </recommendedName>
</protein>
<dbReference type="EMBL" id="CM010715">
    <property type="protein sequence ID" value="RZC47673.1"/>
    <property type="molecule type" value="Genomic_DNA"/>
</dbReference>
<dbReference type="AlphaFoldDB" id="A0A4Y7IFH5"/>
<evidence type="ECO:0000259" key="2">
    <source>
        <dbReference type="Pfam" id="PF16417"/>
    </source>
</evidence>
<keyword evidence="4" id="KW-1185">Reference proteome</keyword>
<reference evidence="3 4" key="1">
    <citation type="journal article" date="2018" name="Science">
        <title>The opium poppy genome and morphinan production.</title>
        <authorList>
            <person name="Guo L."/>
            <person name="Winzer T."/>
            <person name="Yang X."/>
            <person name="Li Y."/>
            <person name="Ning Z."/>
            <person name="He Z."/>
            <person name="Teodor R."/>
            <person name="Lu Y."/>
            <person name="Bowser T.A."/>
            <person name="Graham I.A."/>
            <person name="Ye K."/>
        </authorList>
    </citation>
    <scope>NUCLEOTIDE SEQUENCE [LARGE SCALE GENOMIC DNA]</scope>
    <source>
        <strain evidence="4">cv. HN1</strain>
        <tissue evidence="3">Leaves</tissue>
    </source>
</reference>
<name>A0A4Y7IFH5_PAPSO</name>
<dbReference type="Gene3D" id="1.25.40.840">
    <property type="entry name" value="CCR4-NOT transcription complex subunit 1 TTP binding domain"/>
    <property type="match status" value="1"/>
</dbReference>
<sequence length="215" mass="24179">MENPDTRIQNNNDQLQLSDGASEFYSKDVEAEANSYFHKLFSGKLTTIELVHVLFRFKESPEVKNHSIYSCMIGNLFEEYKFLPKYPYKELSVVAVLLGSLIKHHLLSHLLLGVALRGVLDALHNLADTKMYLFGTKALEQYVDRLVEWPNYSRHIMQVPHLRATHPKLVVLVECALARSSSTSHSEASIDDVAPTDHHHGTSQVGNVGVVNNGI</sequence>
<evidence type="ECO:0000313" key="4">
    <source>
        <dbReference type="Proteomes" id="UP000316621"/>
    </source>
</evidence>
<dbReference type="GO" id="GO:0030015">
    <property type="term" value="C:CCR4-NOT core complex"/>
    <property type="evidence" value="ECO:0007669"/>
    <property type="project" value="InterPro"/>
</dbReference>
<dbReference type="STRING" id="3469.A0A4Y7IFH5"/>
<dbReference type="PANTHER" id="PTHR13162">
    <property type="entry name" value="CCR4-NOT TRANSCRIPTION COMPLEX"/>
    <property type="match status" value="1"/>
</dbReference>
<evidence type="ECO:0000256" key="1">
    <source>
        <dbReference type="SAM" id="MobiDB-lite"/>
    </source>
</evidence>
<dbReference type="InterPro" id="IPR040398">
    <property type="entry name" value="Not1"/>
</dbReference>
<dbReference type="Pfam" id="PF16417">
    <property type="entry name" value="CNOT1_TTP_bind"/>
    <property type="match status" value="1"/>
</dbReference>
<dbReference type="InterPro" id="IPR038535">
    <property type="entry name" value="CNOT1_TTP_bind_sf"/>
</dbReference>
<accession>A0A4Y7IFH5</accession>
<evidence type="ECO:0000313" key="3">
    <source>
        <dbReference type="EMBL" id="RZC47673.1"/>
    </source>
</evidence>
<dbReference type="GO" id="GO:0060090">
    <property type="term" value="F:molecular adaptor activity"/>
    <property type="evidence" value="ECO:0007669"/>
    <property type="project" value="TreeGrafter"/>
</dbReference>
<dbReference type="GO" id="GO:0000932">
    <property type="term" value="C:P-body"/>
    <property type="evidence" value="ECO:0007669"/>
    <property type="project" value="TreeGrafter"/>
</dbReference>
<dbReference type="GO" id="GO:0017148">
    <property type="term" value="P:negative regulation of translation"/>
    <property type="evidence" value="ECO:0007669"/>
    <property type="project" value="InterPro"/>
</dbReference>
<feature type="domain" description="CCR4-NOT transcription complex subunit 1 TTP binding" evidence="2">
    <location>
        <begin position="11"/>
        <end position="182"/>
    </location>
</feature>